<evidence type="ECO:0000256" key="1">
    <source>
        <dbReference type="SAM" id="Phobius"/>
    </source>
</evidence>
<keyword evidence="1" id="KW-0472">Membrane</keyword>
<dbReference type="PANTHER" id="PTHR35043">
    <property type="entry name" value="TRANSCRIPTION FACTOR DOMAIN-CONTAINING PROTEIN"/>
    <property type="match status" value="1"/>
</dbReference>
<feature type="transmembrane region" description="Helical" evidence="1">
    <location>
        <begin position="62"/>
        <end position="80"/>
    </location>
</feature>
<protein>
    <submittedName>
        <fullName evidence="2">Uncharacterized protein</fullName>
    </submittedName>
</protein>
<keyword evidence="1" id="KW-1133">Transmembrane helix</keyword>
<dbReference type="AlphaFoldDB" id="A0A2A9NBU7"/>
<evidence type="ECO:0000313" key="3">
    <source>
        <dbReference type="Proteomes" id="UP000242287"/>
    </source>
</evidence>
<dbReference type="OrthoDB" id="3029001at2759"/>
<feature type="transmembrane region" description="Helical" evidence="1">
    <location>
        <begin position="23"/>
        <end position="41"/>
    </location>
</feature>
<keyword evidence="1" id="KW-0812">Transmembrane</keyword>
<feature type="non-terminal residue" evidence="2">
    <location>
        <position position="220"/>
    </location>
</feature>
<keyword evidence="3" id="KW-1185">Reference proteome</keyword>
<reference evidence="2 3" key="1">
    <citation type="submission" date="2014-02" db="EMBL/GenBank/DDBJ databases">
        <title>Transposable element dynamics among asymbiotic and ectomycorrhizal Amanita fungi.</title>
        <authorList>
            <consortium name="DOE Joint Genome Institute"/>
            <person name="Hess J."/>
            <person name="Skrede I."/>
            <person name="Wolfe B."/>
            <person name="LaButti K."/>
            <person name="Ohm R.A."/>
            <person name="Grigoriev I.V."/>
            <person name="Pringle A."/>
        </authorList>
    </citation>
    <scope>NUCLEOTIDE SEQUENCE [LARGE SCALE GENOMIC DNA]</scope>
    <source>
        <strain evidence="2 3">SKay4041</strain>
    </source>
</reference>
<name>A0A2A9NBU7_9AGAR</name>
<accession>A0A2A9NBU7</accession>
<dbReference type="EMBL" id="KZ302494">
    <property type="protein sequence ID" value="PFH45210.1"/>
    <property type="molecule type" value="Genomic_DNA"/>
</dbReference>
<sequence>MDLQTQLQLQCKDIDHCRTLQNIVWTCLSTIFLCAWVAIHPDIPKTRRCGSRRSDTGWRKQIGFAIVALFAPEMVLIKAFNDWIMSCRMLKEIHYQVWCEWSEVHAHFARMGGFCIARPDGTKQQMFGDEILVEAFEKHSIEIPDVTKKEIEDRSKADGFAKALVALQTTYFIIQCIHRAARHLPLTALEITTLTHTASNLAIYFFWWSKPLKVNVPIEI</sequence>
<evidence type="ECO:0000313" key="2">
    <source>
        <dbReference type="EMBL" id="PFH45210.1"/>
    </source>
</evidence>
<dbReference type="Proteomes" id="UP000242287">
    <property type="component" value="Unassembled WGS sequence"/>
</dbReference>
<dbReference type="PANTHER" id="PTHR35043:SF7">
    <property type="entry name" value="TRANSCRIPTION FACTOR DOMAIN-CONTAINING PROTEIN"/>
    <property type="match status" value="1"/>
</dbReference>
<organism evidence="2 3">
    <name type="scientific">Amanita thiersii Skay4041</name>
    <dbReference type="NCBI Taxonomy" id="703135"/>
    <lineage>
        <taxon>Eukaryota</taxon>
        <taxon>Fungi</taxon>
        <taxon>Dikarya</taxon>
        <taxon>Basidiomycota</taxon>
        <taxon>Agaricomycotina</taxon>
        <taxon>Agaricomycetes</taxon>
        <taxon>Agaricomycetidae</taxon>
        <taxon>Agaricales</taxon>
        <taxon>Pluteineae</taxon>
        <taxon>Amanitaceae</taxon>
        <taxon>Amanita</taxon>
    </lineage>
</organism>
<gene>
    <name evidence="2" type="ORF">AMATHDRAFT_161924</name>
</gene>
<proteinExistence type="predicted"/>